<dbReference type="Gene3D" id="2.60.40.2660">
    <property type="match status" value="1"/>
</dbReference>
<dbReference type="Gene3D" id="2.60.40.10">
    <property type="entry name" value="Immunoglobulins"/>
    <property type="match status" value="5"/>
</dbReference>
<dbReference type="Pfam" id="PF00619">
    <property type="entry name" value="CARD"/>
    <property type="match status" value="2"/>
</dbReference>
<dbReference type="InterPro" id="IPR037939">
    <property type="entry name" value="CRADD"/>
</dbReference>
<feature type="domain" description="Fibronectin type-III" evidence="4">
    <location>
        <begin position="1131"/>
        <end position="1230"/>
    </location>
</feature>
<feature type="compositionally biased region" description="Basic and acidic residues" evidence="2">
    <location>
        <begin position="363"/>
        <end position="373"/>
    </location>
</feature>
<dbReference type="GO" id="GO:0042981">
    <property type="term" value="P:regulation of apoptotic process"/>
    <property type="evidence" value="ECO:0007669"/>
    <property type="project" value="InterPro"/>
</dbReference>
<dbReference type="InterPro" id="IPR036770">
    <property type="entry name" value="Ankyrin_rpt-contain_sf"/>
</dbReference>
<dbReference type="eggNOG" id="KOG0613">
    <property type="taxonomic scope" value="Eukaryota"/>
</dbReference>
<evidence type="ECO:0000259" key="3">
    <source>
        <dbReference type="PROSITE" id="PS50209"/>
    </source>
</evidence>
<dbReference type="Pfam" id="PF00023">
    <property type="entry name" value="Ank"/>
    <property type="match status" value="1"/>
</dbReference>
<dbReference type="InterPro" id="IPR002110">
    <property type="entry name" value="Ankyrin_rpt"/>
</dbReference>
<dbReference type="PANTHER" id="PTHR15034">
    <property type="entry name" value="DEATH DOMAIN-CONTAINING PROTEIN CRADD"/>
    <property type="match status" value="1"/>
</dbReference>
<protein>
    <submittedName>
        <fullName evidence="5">Uncharacterized protein</fullName>
    </submittedName>
</protein>
<dbReference type="InterPro" id="IPR003961">
    <property type="entry name" value="FN3_dom"/>
</dbReference>
<evidence type="ECO:0000313" key="5">
    <source>
        <dbReference type="EMBL" id="EEN68339.1"/>
    </source>
</evidence>
<feature type="repeat" description="ANK" evidence="1">
    <location>
        <begin position="19"/>
        <end position="51"/>
    </location>
</feature>
<dbReference type="PROSITE" id="PS50853">
    <property type="entry name" value="FN3"/>
    <property type="match status" value="5"/>
</dbReference>
<keyword evidence="1" id="KW-0040">ANK repeat</keyword>
<dbReference type="PROSITE" id="PS50088">
    <property type="entry name" value="ANK_REPEAT"/>
    <property type="match status" value="2"/>
</dbReference>
<dbReference type="InParanoid" id="C3XTW5"/>
<evidence type="ECO:0000256" key="1">
    <source>
        <dbReference type="PROSITE-ProRule" id="PRU00023"/>
    </source>
</evidence>
<dbReference type="Pfam" id="PF00041">
    <property type="entry name" value="fn3"/>
    <property type="match status" value="5"/>
</dbReference>
<dbReference type="FunFam" id="1.10.533.10:FF:000081">
    <property type="entry name" value="Apoptotic protease-activating factor 1"/>
    <property type="match status" value="2"/>
</dbReference>
<feature type="domain" description="Fibronectin type-III" evidence="4">
    <location>
        <begin position="782"/>
        <end position="877"/>
    </location>
</feature>
<reference evidence="5" key="1">
    <citation type="journal article" date="2008" name="Nature">
        <title>The amphioxus genome and the evolution of the chordate karyotype.</title>
        <authorList>
            <consortium name="US DOE Joint Genome Institute (JGI-PGF)"/>
            <person name="Putnam N.H."/>
            <person name="Butts T."/>
            <person name="Ferrier D.E.K."/>
            <person name="Furlong R.F."/>
            <person name="Hellsten U."/>
            <person name="Kawashima T."/>
            <person name="Robinson-Rechavi M."/>
            <person name="Shoguchi E."/>
            <person name="Terry A."/>
            <person name="Yu J.-K."/>
            <person name="Benito-Gutierrez E.L."/>
            <person name="Dubchak I."/>
            <person name="Garcia-Fernandez J."/>
            <person name="Gibson-Brown J.J."/>
            <person name="Grigoriev I.V."/>
            <person name="Horton A.C."/>
            <person name="de Jong P.J."/>
            <person name="Jurka J."/>
            <person name="Kapitonov V.V."/>
            <person name="Kohara Y."/>
            <person name="Kuroki Y."/>
            <person name="Lindquist E."/>
            <person name="Lucas S."/>
            <person name="Osoegawa K."/>
            <person name="Pennacchio L.A."/>
            <person name="Salamov A.A."/>
            <person name="Satou Y."/>
            <person name="Sauka-Spengler T."/>
            <person name="Schmutz J."/>
            <person name="Shin-I T."/>
            <person name="Toyoda A."/>
            <person name="Bronner-Fraser M."/>
            <person name="Fujiyama A."/>
            <person name="Holland L.Z."/>
            <person name="Holland P.W.H."/>
            <person name="Satoh N."/>
            <person name="Rokhsar D.S."/>
        </authorList>
    </citation>
    <scope>NUCLEOTIDE SEQUENCE [LARGE SCALE GENOMIC DNA]</scope>
    <source>
        <strain evidence="5">S238N-H82</strain>
        <tissue evidence="5">Testes</tissue>
    </source>
</reference>
<dbReference type="Gene3D" id="1.10.533.10">
    <property type="entry name" value="Death Domain, Fas"/>
    <property type="match status" value="2"/>
</dbReference>
<dbReference type="SUPFAM" id="SSF47986">
    <property type="entry name" value="DEATH domain"/>
    <property type="match status" value="2"/>
</dbReference>
<dbReference type="FunFam" id="2.60.40.10:FF:003135">
    <property type="match status" value="3"/>
</dbReference>
<dbReference type="STRING" id="7739.C3XTW5"/>
<gene>
    <name evidence="5" type="ORF">BRAFLDRAFT_122507</name>
</gene>
<feature type="domain" description="Fibronectin type-III" evidence="4">
    <location>
        <begin position="592"/>
        <end position="686"/>
    </location>
</feature>
<dbReference type="Gene3D" id="1.25.40.20">
    <property type="entry name" value="Ankyrin repeat-containing domain"/>
    <property type="match status" value="1"/>
</dbReference>
<feature type="region of interest" description="Disordered" evidence="2">
    <location>
        <begin position="322"/>
        <end position="390"/>
    </location>
</feature>
<dbReference type="GO" id="GO:0070513">
    <property type="term" value="F:death domain binding"/>
    <property type="evidence" value="ECO:0007669"/>
    <property type="project" value="InterPro"/>
</dbReference>
<dbReference type="PROSITE" id="PS50209">
    <property type="entry name" value="CARD"/>
    <property type="match status" value="2"/>
</dbReference>
<dbReference type="PROSITE" id="PS50297">
    <property type="entry name" value="ANK_REP_REGION"/>
    <property type="match status" value="1"/>
</dbReference>
<dbReference type="SMART" id="SM00248">
    <property type="entry name" value="ANK"/>
    <property type="match status" value="3"/>
</dbReference>
<dbReference type="Pfam" id="PF17809">
    <property type="entry name" value="UPA_2"/>
    <property type="match status" value="1"/>
</dbReference>
<dbReference type="InterPro" id="IPR040745">
    <property type="entry name" value="Ankyrin_UPA"/>
</dbReference>
<dbReference type="SMART" id="SM00060">
    <property type="entry name" value="FN3"/>
    <property type="match status" value="5"/>
</dbReference>
<dbReference type="SUPFAM" id="SSF48403">
    <property type="entry name" value="Ankyrin repeat"/>
    <property type="match status" value="1"/>
</dbReference>
<feature type="compositionally biased region" description="Basic and acidic residues" evidence="2">
    <location>
        <begin position="381"/>
        <end position="390"/>
    </location>
</feature>
<feature type="domain" description="Fibronectin type-III" evidence="4">
    <location>
        <begin position="1233"/>
        <end position="1331"/>
    </location>
</feature>
<evidence type="ECO:0000256" key="2">
    <source>
        <dbReference type="SAM" id="MobiDB-lite"/>
    </source>
</evidence>
<feature type="domain" description="CARD" evidence="3">
    <location>
        <begin position="878"/>
        <end position="968"/>
    </location>
</feature>
<feature type="repeat" description="ANK" evidence="1">
    <location>
        <begin position="58"/>
        <end position="93"/>
    </location>
</feature>
<feature type="domain" description="CARD" evidence="3">
    <location>
        <begin position="687"/>
        <end position="777"/>
    </location>
</feature>
<proteinExistence type="predicted"/>
<dbReference type="InterPro" id="IPR001315">
    <property type="entry name" value="CARD"/>
</dbReference>
<dbReference type="SMART" id="SM00114">
    <property type="entry name" value="CARD"/>
    <property type="match status" value="2"/>
</dbReference>
<accession>C3XTW5</accession>
<dbReference type="GO" id="GO:0002020">
    <property type="term" value="F:protease binding"/>
    <property type="evidence" value="ECO:0007669"/>
    <property type="project" value="InterPro"/>
</dbReference>
<dbReference type="EMBL" id="GG666464">
    <property type="protein sequence ID" value="EEN68339.1"/>
    <property type="molecule type" value="Genomic_DNA"/>
</dbReference>
<dbReference type="InterPro" id="IPR011029">
    <property type="entry name" value="DEATH-like_dom_sf"/>
</dbReference>
<sequence length="1331" mass="147356">MADAEHGDVSVGIGSTTNVKKTPLHRAAFLGDVEIVRLLLQAGADVNMLASSAEPAVQFRSALHEASERGERDHRQIMQLLVRAGVNVGGKDGRGKTALDIMSERGYRAAVHCLLDESRAIQRNLEEDLLQLSTNIRLYQPEHHQWLVVPPKIINPNNVKLKLDEEDQLISDIFDFRHIAGELSPDQVCIVKFPHDQVYPDESRRLVAVNVGSKHLTGHPTWEFFFKTEKPKPYVVADLAQLSCFAVLSRPLTDTFTVGSSGGELTSTADPRASVKIPENASNDMKVVLEILPVDESTTKRAQKHEDECKLVQSAGAVLRVKVTGPEGNDESIETSRPVELQLPAPTLLQEQSDGDDDDDDELRILQDSHDNEWNDVTDSLEPKRDRDGGSVKCQVKKLETAGYITIFAKHLQGLAAAFGRVFLHRHIFNVNMLIFYNDENPDNVQLYVGCCLNDKTRGEAKDLKEDGYKMFQRPSKDIFIREGEKFYIEFSGNVKPRDEEGIEDSLWFTFHSKKRNNHTETSVKVVDTTQEPRTNILFKWPSQGEDQAGSGDTKLHKRKTAHDECFLKMEVCLPKEILGPGTASTKPKPDPPTLVKVKSESSKSLNITWTPGSDGGCQQHFEISYSQKGSSNFSMPHEVKPPGVTSYQITGLQESTTYTVRVCGVNDLGPGGYKDAEGTTQAGPTMSKHNQDILRKKRDEVVKKMQPDKVIDHLVKDQVVTDEQATEIRTSQSSRDAIVMALLDLLPFQGDRAYTGLLSALRDTNQPYLAALLCGSEKPDQPAKVMVTFARHDSFDVSWTPGSDGGAEQHFKIICHRKEEDSGLATSPIEMKKGATSHRIDSLQPQTIYTVKVRGVNVMGEGQYQETEAATRAEPTMSEKCQQILEKHSAALVDKMQHQNVVDYLIQRNAIEAIEGENMQHIDKSSKAVVRRLLECLPYNGDRAFSGLLSFLEETKQDYLSALLRGVEKPDPPSGVTVTCFSHESLDVSWTPGSDGGSVQHFEIVYQKKGNGTTPNTIELKEEGITNHLIEGLEQSTVYVVKVRGVNVLGPGEFQSQDTEAATRAGPTMSKGYQDLLKKARSEAAENMLPEGVISHLINASGDEGYGALLTALEETNSNLLAPVCSGKEKPSPPTDVTLISNCYDALNVSWMPGYDGGSEQYFEITYRDKDRDDNFTAPPIEVKTSNVNNHQIEDLQESTTYVVRVRGVNELGPGDYQAQDAEGTTRGAPAHPDFLTIKKRTDSSLTLSWKPGRVEDDPWEDYFLQYKEKASGTSLPFLAPIRVVPQLATEYVIEDLEPDSAYTIKLFAKSASKTSKSVTLTGVTDAKPD</sequence>
<dbReference type="SUPFAM" id="SSF49265">
    <property type="entry name" value="Fibronectin type III"/>
    <property type="match status" value="3"/>
</dbReference>
<dbReference type="eggNOG" id="KOG4177">
    <property type="taxonomic scope" value="Eukaryota"/>
</dbReference>
<dbReference type="InterPro" id="IPR013783">
    <property type="entry name" value="Ig-like_fold"/>
</dbReference>
<evidence type="ECO:0000259" key="4">
    <source>
        <dbReference type="PROSITE" id="PS50853"/>
    </source>
</evidence>
<feature type="domain" description="Fibronectin type-III" evidence="4">
    <location>
        <begin position="973"/>
        <end position="1067"/>
    </location>
</feature>
<dbReference type="PANTHER" id="PTHR15034:SF5">
    <property type="entry name" value="DEATH DOMAIN-CONTAINING PROTEIN CRADD"/>
    <property type="match status" value="1"/>
</dbReference>
<dbReference type="InterPro" id="IPR036116">
    <property type="entry name" value="FN3_sf"/>
</dbReference>
<feature type="compositionally biased region" description="Acidic residues" evidence="2">
    <location>
        <begin position="353"/>
        <end position="362"/>
    </location>
</feature>
<dbReference type="Gene3D" id="2.60.220.30">
    <property type="match status" value="1"/>
</dbReference>
<dbReference type="CDD" id="cd00063">
    <property type="entry name" value="FN3"/>
    <property type="match status" value="5"/>
</dbReference>
<name>C3XTW5_BRAFL</name>
<dbReference type="CDD" id="cd01671">
    <property type="entry name" value="CARD"/>
    <property type="match status" value="2"/>
</dbReference>
<organism>
    <name type="scientific">Branchiostoma floridae</name>
    <name type="common">Florida lancelet</name>
    <name type="synonym">Amphioxus</name>
    <dbReference type="NCBI Taxonomy" id="7739"/>
    <lineage>
        <taxon>Eukaryota</taxon>
        <taxon>Metazoa</taxon>
        <taxon>Chordata</taxon>
        <taxon>Cephalochordata</taxon>
        <taxon>Leptocardii</taxon>
        <taxon>Amphioxiformes</taxon>
        <taxon>Branchiostomatidae</taxon>
        <taxon>Branchiostoma</taxon>
    </lineage>
</organism>